<evidence type="ECO:0000313" key="3">
    <source>
        <dbReference type="Proteomes" id="UP000198656"/>
    </source>
</evidence>
<dbReference type="InterPro" id="IPR051316">
    <property type="entry name" value="Zinc-reg_GTPase_activator"/>
</dbReference>
<dbReference type="Proteomes" id="UP000198656">
    <property type="component" value="Unassembled WGS sequence"/>
</dbReference>
<dbReference type="InterPro" id="IPR027417">
    <property type="entry name" value="P-loop_NTPase"/>
</dbReference>
<protein>
    <submittedName>
        <fullName evidence="2">GTPase, G3E family</fullName>
    </submittedName>
</protein>
<dbReference type="STRING" id="1121419.SAMN05443529_13412"/>
<keyword evidence="3" id="KW-1185">Reference proteome</keyword>
<feature type="domain" description="CobW/HypB/UreG nucleotide-binding" evidence="1">
    <location>
        <begin position="5"/>
        <end position="179"/>
    </location>
</feature>
<accession>A0A1G8JRR6</accession>
<dbReference type="EMBL" id="FNCP01000034">
    <property type="protein sequence ID" value="SDI33934.1"/>
    <property type="molecule type" value="Genomic_DNA"/>
</dbReference>
<dbReference type="PANTHER" id="PTHR13748">
    <property type="entry name" value="COBW-RELATED"/>
    <property type="match status" value="1"/>
</dbReference>
<dbReference type="PANTHER" id="PTHR13748:SF62">
    <property type="entry name" value="COBW DOMAIN-CONTAINING PROTEIN"/>
    <property type="match status" value="1"/>
</dbReference>
<evidence type="ECO:0000259" key="1">
    <source>
        <dbReference type="Pfam" id="PF02492"/>
    </source>
</evidence>
<dbReference type="GO" id="GO:0005737">
    <property type="term" value="C:cytoplasm"/>
    <property type="evidence" value="ECO:0007669"/>
    <property type="project" value="TreeGrafter"/>
</dbReference>
<reference evidence="3" key="1">
    <citation type="submission" date="2016-10" db="EMBL/GenBank/DDBJ databases">
        <authorList>
            <person name="Varghese N."/>
            <person name="Submissions S."/>
        </authorList>
    </citation>
    <scope>NUCLEOTIDE SEQUENCE [LARGE SCALE GENOMIC DNA]</scope>
    <source>
        <strain evidence="3">DSM 8344</strain>
    </source>
</reference>
<dbReference type="Gene3D" id="3.40.50.300">
    <property type="entry name" value="P-loop containing nucleotide triphosphate hydrolases"/>
    <property type="match status" value="1"/>
</dbReference>
<evidence type="ECO:0000313" key="2">
    <source>
        <dbReference type="EMBL" id="SDI33934.1"/>
    </source>
</evidence>
<organism evidence="2 3">
    <name type="scientific">Desulfosporosinus hippei DSM 8344</name>
    <dbReference type="NCBI Taxonomy" id="1121419"/>
    <lineage>
        <taxon>Bacteria</taxon>
        <taxon>Bacillati</taxon>
        <taxon>Bacillota</taxon>
        <taxon>Clostridia</taxon>
        <taxon>Eubacteriales</taxon>
        <taxon>Desulfitobacteriaceae</taxon>
        <taxon>Desulfosporosinus</taxon>
    </lineage>
</organism>
<dbReference type="OrthoDB" id="9808822at2"/>
<dbReference type="InterPro" id="IPR003495">
    <property type="entry name" value="CobW/HypB/UreG_nucleotide-bd"/>
</dbReference>
<dbReference type="SUPFAM" id="SSF52540">
    <property type="entry name" value="P-loop containing nucleoside triphosphate hydrolases"/>
    <property type="match status" value="1"/>
</dbReference>
<gene>
    <name evidence="2" type="ORF">SAMN05443529_13412</name>
</gene>
<dbReference type="Pfam" id="PF02492">
    <property type="entry name" value="cobW"/>
    <property type="match status" value="1"/>
</dbReference>
<dbReference type="RefSeq" id="WP_092335489.1">
    <property type="nucleotide sequence ID" value="NZ_FNCP01000034.1"/>
</dbReference>
<sequence>MTQLILLTGFLGTGKTTLMERLLHYYKDSPVGVIVNEFGEINIDARLLEKDGTIMRELSNGSIFCSCIKENFIKALIDMSSPNFEYLFIEASGLADPGNMQQILEVIEKYTVHPYHYSGSICVLDGEAFLELKDLLPAVGNQLTQAGVVLVNKEDLISPVIKDEIQAEVRKANIHAPIFFTSYCNININTLVMNLQPSKSASQDCTNTPENRPQTFIIKVLPSVTINELQGFLNFVAPYTYRIKGFVTVGDSNYSVSCVRSHLMIMPWSRDIPASEIVLISAVGIGLTGAIAKAIKMKAPQSIKL</sequence>
<proteinExistence type="predicted"/>
<name>A0A1G8JRR6_9FIRM</name>
<dbReference type="CDD" id="cd03112">
    <property type="entry name" value="CobW-like"/>
    <property type="match status" value="1"/>
</dbReference>
<dbReference type="AlphaFoldDB" id="A0A1G8JRR6"/>